<comment type="caution">
    <text evidence="1">The sequence shown here is derived from an EMBL/GenBank/DDBJ whole genome shotgun (WGS) entry which is preliminary data.</text>
</comment>
<accession>A0A0G0XCI7</accession>
<proteinExistence type="predicted"/>
<evidence type="ECO:0000313" key="2">
    <source>
        <dbReference type="Proteomes" id="UP000034920"/>
    </source>
</evidence>
<dbReference type="AlphaFoldDB" id="A0A0G0XCI7"/>
<name>A0A0G0XCI7_UNCKA</name>
<evidence type="ECO:0000313" key="1">
    <source>
        <dbReference type="EMBL" id="KKS22639.1"/>
    </source>
</evidence>
<dbReference type="Proteomes" id="UP000034920">
    <property type="component" value="Unassembled WGS sequence"/>
</dbReference>
<gene>
    <name evidence="1" type="ORF">UU80_C0004G0029</name>
</gene>
<sequence length="93" mass="10451">MSTQVIPTKGNGSKREIDVTKRCPRHGHRVVKEGIFRCEVPVHNHFCPQCGENLNNNQVTEKDPRLIVCKVHGCKTLKRKTACGCRLTLVLTS</sequence>
<organism evidence="1 2">
    <name type="scientific">candidate division WWE3 bacterium GW2011_GWA1_41_8</name>
    <dbReference type="NCBI Taxonomy" id="1619103"/>
    <lineage>
        <taxon>Bacteria</taxon>
        <taxon>Katanobacteria</taxon>
    </lineage>
</organism>
<reference evidence="1 2" key="1">
    <citation type="journal article" date="2015" name="Nature">
        <title>rRNA introns, odd ribosomes, and small enigmatic genomes across a large radiation of phyla.</title>
        <authorList>
            <person name="Brown C.T."/>
            <person name="Hug L.A."/>
            <person name="Thomas B.C."/>
            <person name="Sharon I."/>
            <person name="Castelle C.J."/>
            <person name="Singh A."/>
            <person name="Wilkins M.J."/>
            <person name="Williams K.H."/>
            <person name="Banfield J.F."/>
        </authorList>
    </citation>
    <scope>NUCLEOTIDE SEQUENCE [LARGE SCALE GENOMIC DNA]</scope>
</reference>
<dbReference type="EMBL" id="LCCA01000004">
    <property type="protein sequence ID" value="KKS22639.1"/>
    <property type="molecule type" value="Genomic_DNA"/>
</dbReference>
<protein>
    <submittedName>
        <fullName evidence="1">Uncharacterized protein</fullName>
    </submittedName>
</protein>